<feature type="binding site" evidence="10">
    <location>
        <position position="120"/>
    </location>
    <ligand>
        <name>substrate</name>
    </ligand>
</feature>
<proteinExistence type="inferred from homology"/>
<evidence type="ECO:0000256" key="4">
    <source>
        <dbReference type="ARBA" id="ARBA00016075"/>
    </source>
</evidence>
<evidence type="ECO:0000313" key="16">
    <source>
        <dbReference type="Proteomes" id="UP000008792"/>
    </source>
</evidence>
<dbReference type="EMBL" id="CH940648">
    <property type="protein sequence ID" value="EDW61265.2"/>
    <property type="molecule type" value="Genomic_DNA"/>
</dbReference>
<dbReference type="GO" id="GO:0019752">
    <property type="term" value="P:carboxylic acid metabolic process"/>
    <property type="evidence" value="ECO:0007669"/>
    <property type="project" value="InterPro"/>
</dbReference>
<organism evidence="15 16">
    <name type="scientific">Drosophila virilis</name>
    <name type="common">Fruit fly</name>
    <dbReference type="NCBI Taxonomy" id="7244"/>
    <lineage>
        <taxon>Eukaryota</taxon>
        <taxon>Metazoa</taxon>
        <taxon>Ecdysozoa</taxon>
        <taxon>Arthropoda</taxon>
        <taxon>Hexapoda</taxon>
        <taxon>Insecta</taxon>
        <taxon>Pterygota</taxon>
        <taxon>Neoptera</taxon>
        <taxon>Endopterygota</taxon>
        <taxon>Diptera</taxon>
        <taxon>Brachycera</taxon>
        <taxon>Muscomorpha</taxon>
        <taxon>Ephydroidea</taxon>
        <taxon>Drosophilidae</taxon>
        <taxon>Drosophila</taxon>
    </lineage>
</organism>
<evidence type="ECO:0000256" key="9">
    <source>
        <dbReference type="PIRSR" id="PIRSR000102-1"/>
    </source>
</evidence>
<protein>
    <recommendedName>
        <fullName evidence="4">Malate dehydrogenase, mitochondrial</fullName>
        <ecNumber evidence="3">1.1.1.37</ecNumber>
    </recommendedName>
</protein>
<keyword evidence="16" id="KW-1185">Reference proteome</keyword>
<dbReference type="AlphaFoldDB" id="B4LPS5"/>
<dbReference type="GO" id="GO:0030060">
    <property type="term" value="F:L-malate dehydrogenase (NAD+) activity"/>
    <property type="evidence" value="ECO:0007669"/>
    <property type="project" value="UniProtKB-EC"/>
</dbReference>
<evidence type="ECO:0000256" key="6">
    <source>
        <dbReference type="ARBA" id="ARBA00023002"/>
    </source>
</evidence>
<keyword evidence="7 11" id="KW-0520">NAD</keyword>
<dbReference type="InterPro" id="IPR022383">
    <property type="entry name" value="Lactate/malate_DH_C"/>
</dbReference>
<feature type="binding site" evidence="10">
    <location>
        <position position="152"/>
    </location>
    <ligand>
        <name>substrate</name>
    </ligand>
</feature>
<feature type="domain" description="Lactate/malate dehydrogenase C-terminal" evidence="14">
    <location>
        <begin position="180"/>
        <end position="342"/>
    </location>
</feature>
<evidence type="ECO:0000256" key="11">
    <source>
        <dbReference type="PIRSR" id="PIRSR000102-3"/>
    </source>
</evidence>
<feature type="binding site" evidence="11">
    <location>
        <position position="261"/>
    </location>
    <ligand>
        <name>NAD(+)</name>
        <dbReference type="ChEBI" id="CHEBI:57540"/>
    </ligand>
</feature>
<dbReference type="NCBIfam" id="TIGR01772">
    <property type="entry name" value="MDH_euk_gproteo"/>
    <property type="match status" value="1"/>
</dbReference>
<dbReference type="STRING" id="7244.B4LPS5"/>
<feature type="binding site" evidence="11">
    <location>
        <begin position="41"/>
        <end position="47"/>
    </location>
    <ligand>
        <name>NAD(+)</name>
        <dbReference type="ChEBI" id="CHEBI:57540"/>
    </ligand>
</feature>
<gene>
    <name evidence="15" type="primary">Dvir\GJ20394</name>
    <name evidence="15" type="ORF">Dvir_GJ20394</name>
</gene>
<evidence type="ECO:0000256" key="8">
    <source>
        <dbReference type="ARBA" id="ARBA00048313"/>
    </source>
</evidence>
<dbReference type="SUPFAM" id="SSF51735">
    <property type="entry name" value="NAD(P)-binding Rossmann-fold domains"/>
    <property type="match status" value="1"/>
</dbReference>
<evidence type="ECO:0000259" key="13">
    <source>
        <dbReference type="Pfam" id="PF00056"/>
    </source>
</evidence>
<dbReference type="eggNOG" id="KOG1494">
    <property type="taxonomic scope" value="Eukaryota"/>
</dbReference>
<dbReference type="InterPro" id="IPR001557">
    <property type="entry name" value="L-lactate/malate_DH"/>
</dbReference>
<feature type="binding site" evidence="11">
    <location>
        <begin position="150"/>
        <end position="152"/>
    </location>
    <ligand>
        <name>NAD(+)</name>
        <dbReference type="ChEBI" id="CHEBI:57540"/>
    </ligand>
</feature>
<evidence type="ECO:0000256" key="2">
    <source>
        <dbReference type="ARBA" id="ARBA00011738"/>
    </source>
</evidence>
<dbReference type="Gene3D" id="3.90.110.10">
    <property type="entry name" value="Lactate dehydrogenase/glycoside hydrolase, family 4, C-terminal"/>
    <property type="match status" value="1"/>
</dbReference>
<dbReference type="HOGENOM" id="CLU_047181_1_0_1"/>
<dbReference type="InterPro" id="IPR010097">
    <property type="entry name" value="Malate_DH_type1"/>
</dbReference>
<dbReference type="CDD" id="cd01337">
    <property type="entry name" value="MDH_glyoxysomal_mitochondrial"/>
    <property type="match status" value="1"/>
</dbReference>
<accession>B4LPS5</accession>
<dbReference type="SUPFAM" id="SSF56327">
    <property type="entry name" value="LDH C-terminal domain-like"/>
    <property type="match status" value="1"/>
</dbReference>
<dbReference type="GO" id="GO:0006099">
    <property type="term" value="P:tricarboxylic acid cycle"/>
    <property type="evidence" value="ECO:0007669"/>
    <property type="project" value="UniProtKB-KW"/>
</dbReference>
<dbReference type="FunFam" id="3.90.110.10:FF:000001">
    <property type="entry name" value="Malate dehydrogenase"/>
    <property type="match status" value="1"/>
</dbReference>
<evidence type="ECO:0000256" key="7">
    <source>
        <dbReference type="ARBA" id="ARBA00023027"/>
    </source>
</evidence>
<feature type="active site" description="Proton acceptor" evidence="9">
    <location>
        <position position="210"/>
    </location>
</feature>
<dbReference type="PIRSF" id="PIRSF000102">
    <property type="entry name" value="Lac_mal_DH"/>
    <property type="match status" value="1"/>
</dbReference>
<dbReference type="GO" id="GO:0005739">
    <property type="term" value="C:mitochondrion"/>
    <property type="evidence" value="ECO:0007669"/>
    <property type="project" value="TreeGrafter"/>
</dbReference>
<feature type="domain" description="Lactate/malate dehydrogenase N-terminal" evidence="13">
    <location>
        <begin position="35"/>
        <end position="178"/>
    </location>
</feature>
<dbReference type="FunFam" id="3.40.50.720:FF:000268">
    <property type="entry name" value="Malate dehydrogenase"/>
    <property type="match status" value="1"/>
</dbReference>
<keyword evidence="5" id="KW-0816">Tricarboxylic acid cycle</keyword>
<sequence length="346" mass="36883">MLSNKMIKQIPQLTYISRWAQSKCNSWNHCFSRGIKVAVVGAAGGIGQPLSLLLKQNPQISELAIQDLVDTKGIAADLSHISTSTTVKSFTGKEELACALENAAIVVVPAGLPRKPGMNRSDLLSANGSVAVDVAKAVSKACPAAMMAFITNPLNTVIPIAAEVLKQEDAFDPNRLFGVTSLDVVRAQTFIGEALGVNPQEVKIPVIGGHAGITILPVFSQCQPEYKVNSEQRTKMLTRIQEAGTEVVKAKAGKGSATLSMAYAAANFVNSILRAMNNEENVIECAYVASDVSEAEYFASPLLLGPKGIKENLGVPELDGCEEDALKLLIKQLIKDIEDGIKYAEC</sequence>
<evidence type="ECO:0000256" key="5">
    <source>
        <dbReference type="ARBA" id="ARBA00022532"/>
    </source>
</evidence>
<feature type="binding site" evidence="10">
    <location>
        <position position="114"/>
    </location>
    <ligand>
        <name>substrate</name>
    </ligand>
</feature>
<comment type="subunit">
    <text evidence="2">Homodimer.</text>
</comment>
<dbReference type="Pfam" id="PF00056">
    <property type="entry name" value="Ldh_1_N"/>
    <property type="match status" value="1"/>
</dbReference>
<evidence type="ECO:0000256" key="10">
    <source>
        <dbReference type="PIRSR" id="PIRSR000102-2"/>
    </source>
</evidence>
<dbReference type="PANTHER" id="PTHR11540">
    <property type="entry name" value="MALATE AND LACTATE DEHYDROGENASE"/>
    <property type="match status" value="1"/>
</dbReference>
<dbReference type="InParanoid" id="B4LPS5"/>
<dbReference type="EC" id="1.1.1.37" evidence="3"/>
<evidence type="ECO:0000256" key="3">
    <source>
        <dbReference type="ARBA" id="ARBA00012995"/>
    </source>
</evidence>
<evidence type="ECO:0000256" key="12">
    <source>
        <dbReference type="RuleBase" id="RU003369"/>
    </source>
</evidence>
<evidence type="ECO:0000256" key="1">
    <source>
        <dbReference type="ARBA" id="ARBA00008824"/>
    </source>
</evidence>
<evidence type="ECO:0000313" key="15">
    <source>
        <dbReference type="EMBL" id="EDW61265.2"/>
    </source>
</evidence>
<feature type="binding site" evidence="11">
    <location>
        <position position="67"/>
    </location>
    <ligand>
        <name>NAD(+)</name>
        <dbReference type="ChEBI" id="CHEBI:57540"/>
    </ligand>
</feature>
<dbReference type="OrthoDB" id="4069699at2759"/>
<feature type="binding site" evidence="11">
    <location>
        <position position="127"/>
    </location>
    <ligand>
        <name>NAD(+)</name>
        <dbReference type="ChEBI" id="CHEBI:57540"/>
    </ligand>
</feature>
<dbReference type="InterPro" id="IPR015955">
    <property type="entry name" value="Lactate_DH/Glyco_Ohase_4_C"/>
</dbReference>
<dbReference type="PANTHER" id="PTHR11540:SF16">
    <property type="entry name" value="MALATE DEHYDROGENASE, MITOCHONDRIAL"/>
    <property type="match status" value="1"/>
</dbReference>
<comment type="similarity">
    <text evidence="1">Belongs to the LDH/MDH superfamily. MDH type 1 family.</text>
</comment>
<reference evidence="15 16" key="1">
    <citation type="journal article" date="2007" name="Nature">
        <title>Evolution of genes and genomes on the Drosophila phylogeny.</title>
        <authorList>
            <consortium name="Drosophila 12 Genomes Consortium"/>
            <person name="Clark A.G."/>
            <person name="Eisen M.B."/>
            <person name="Smith D.R."/>
            <person name="Bergman C.M."/>
            <person name="Oliver B."/>
            <person name="Markow T.A."/>
            <person name="Kaufman T.C."/>
            <person name="Kellis M."/>
            <person name="Gelbart W."/>
            <person name="Iyer V.N."/>
            <person name="Pollard D.A."/>
            <person name="Sackton T.B."/>
            <person name="Larracuente A.M."/>
            <person name="Singh N.D."/>
            <person name="Abad J.P."/>
            <person name="Abt D.N."/>
            <person name="Adryan B."/>
            <person name="Aguade M."/>
            <person name="Akashi H."/>
            <person name="Anderson W.W."/>
            <person name="Aquadro C.F."/>
            <person name="Ardell D.H."/>
            <person name="Arguello R."/>
            <person name="Artieri C.G."/>
            <person name="Barbash D.A."/>
            <person name="Barker D."/>
            <person name="Barsanti P."/>
            <person name="Batterham P."/>
            <person name="Batzoglou S."/>
            <person name="Begun D."/>
            <person name="Bhutkar A."/>
            <person name="Blanco E."/>
            <person name="Bosak S.A."/>
            <person name="Bradley R.K."/>
            <person name="Brand A.D."/>
            <person name="Brent M.R."/>
            <person name="Brooks A.N."/>
            <person name="Brown R.H."/>
            <person name="Butlin R.K."/>
            <person name="Caggese C."/>
            <person name="Calvi B.R."/>
            <person name="Bernardo de Carvalho A."/>
            <person name="Caspi A."/>
            <person name="Castrezana S."/>
            <person name="Celniker S.E."/>
            <person name="Chang J.L."/>
            <person name="Chapple C."/>
            <person name="Chatterji S."/>
            <person name="Chinwalla A."/>
            <person name="Civetta A."/>
            <person name="Clifton S.W."/>
            <person name="Comeron J.M."/>
            <person name="Costello J.C."/>
            <person name="Coyne J.A."/>
            <person name="Daub J."/>
            <person name="David R.G."/>
            <person name="Delcher A.L."/>
            <person name="Delehaunty K."/>
            <person name="Do C.B."/>
            <person name="Ebling H."/>
            <person name="Edwards K."/>
            <person name="Eickbush T."/>
            <person name="Evans J.D."/>
            <person name="Filipski A."/>
            <person name="Findeiss S."/>
            <person name="Freyhult E."/>
            <person name="Fulton L."/>
            <person name="Fulton R."/>
            <person name="Garcia A.C."/>
            <person name="Gardiner A."/>
            <person name="Garfield D.A."/>
            <person name="Garvin B.E."/>
            <person name="Gibson G."/>
            <person name="Gilbert D."/>
            <person name="Gnerre S."/>
            <person name="Godfrey J."/>
            <person name="Good R."/>
            <person name="Gotea V."/>
            <person name="Gravely B."/>
            <person name="Greenberg A.J."/>
            <person name="Griffiths-Jones S."/>
            <person name="Gross S."/>
            <person name="Guigo R."/>
            <person name="Gustafson E.A."/>
            <person name="Haerty W."/>
            <person name="Hahn M.W."/>
            <person name="Halligan D.L."/>
            <person name="Halpern A.L."/>
            <person name="Halter G.M."/>
            <person name="Han M.V."/>
            <person name="Heger A."/>
            <person name="Hillier L."/>
            <person name="Hinrichs A.S."/>
            <person name="Holmes I."/>
            <person name="Hoskins R.A."/>
            <person name="Hubisz M.J."/>
            <person name="Hultmark D."/>
            <person name="Huntley M.A."/>
            <person name="Jaffe D.B."/>
            <person name="Jagadeeshan S."/>
            <person name="Jeck W.R."/>
            <person name="Johnson J."/>
            <person name="Jones C.D."/>
            <person name="Jordan W.C."/>
            <person name="Karpen G.H."/>
            <person name="Kataoka E."/>
            <person name="Keightley P.D."/>
            <person name="Kheradpour P."/>
            <person name="Kirkness E.F."/>
            <person name="Koerich L.B."/>
            <person name="Kristiansen K."/>
            <person name="Kudrna D."/>
            <person name="Kulathinal R.J."/>
            <person name="Kumar S."/>
            <person name="Kwok R."/>
            <person name="Lander E."/>
            <person name="Langley C.H."/>
            <person name="Lapoint R."/>
            <person name="Lazzaro B.P."/>
            <person name="Lee S.J."/>
            <person name="Levesque L."/>
            <person name="Li R."/>
            <person name="Lin C.F."/>
            <person name="Lin M.F."/>
            <person name="Lindblad-Toh K."/>
            <person name="Llopart A."/>
            <person name="Long M."/>
            <person name="Low L."/>
            <person name="Lozovsky E."/>
            <person name="Lu J."/>
            <person name="Luo M."/>
            <person name="Machado C.A."/>
            <person name="Makalowski W."/>
            <person name="Marzo M."/>
            <person name="Matsuda M."/>
            <person name="Matzkin L."/>
            <person name="McAllister B."/>
            <person name="McBride C.S."/>
            <person name="McKernan B."/>
            <person name="McKernan K."/>
            <person name="Mendez-Lago M."/>
            <person name="Minx P."/>
            <person name="Mollenhauer M.U."/>
            <person name="Montooth K."/>
            <person name="Mount S.M."/>
            <person name="Mu X."/>
            <person name="Myers E."/>
            <person name="Negre B."/>
            <person name="Newfeld S."/>
            <person name="Nielsen R."/>
            <person name="Noor M.A."/>
            <person name="O'Grady P."/>
            <person name="Pachter L."/>
            <person name="Papaceit M."/>
            <person name="Parisi M.J."/>
            <person name="Parisi M."/>
            <person name="Parts L."/>
            <person name="Pedersen J.S."/>
            <person name="Pesole G."/>
            <person name="Phillippy A.M."/>
            <person name="Ponting C.P."/>
            <person name="Pop M."/>
            <person name="Porcelli D."/>
            <person name="Powell J.R."/>
            <person name="Prohaska S."/>
            <person name="Pruitt K."/>
            <person name="Puig M."/>
            <person name="Quesneville H."/>
            <person name="Ram K.R."/>
            <person name="Rand D."/>
            <person name="Rasmussen M.D."/>
            <person name="Reed L.K."/>
            <person name="Reenan R."/>
            <person name="Reily A."/>
            <person name="Remington K.A."/>
            <person name="Rieger T.T."/>
            <person name="Ritchie M.G."/>
            <person name="Robin C."/>
            <person name="Rogers Y.H."/>
            <person name="Rohde C."/>
            <person name="Rozas J."/>
            <person name="Rubenfield M.J."/>
            <person name="Ruiz A."/>
            <person name="Russo S."/>
            <person name="Salzberg S.L."/>
            <person name="Sanchez-Gracia A."/>
            <person name="Saranga D.J."/>
            <person name="Sato H."/>
            <person name="Schaeffer S.W."/>
            <person name="Schatz M.C."/>
            <person name="Schlenke T."/>
            <person name="Schwartz R."/>
            <person name="Segarra C."/>
            <person name="Singh R.S."/>
            <person name="Sirot L."/>
            <person name="Sirota M."/>
            <person name="Sisneros N.B."/>
            <person name="Smith C.D."/>
            <person name="Smith T.F."/>
            <person name="Spieth J."/>
            <person name="Stage D.E."/>
            <person name="Stark A."/>
            <person name="Stephan W."/>
            <person name="Strausberg R.L."/>
            <person name="Strempel S."/>
            <person name="Sturgill D."/>
            <person name="Sutton G."/>
            <person name="Sutton G.G."/>
            <person name="Tao W."/>
            <person name="Teichmann S."/>
            <person name="Tobari Y.N."/>
            <person name="Tomimura Y."/>
            <person name="Tsolas J.M."/>
            <person name="Valente V.L."/>
            <person name="Venter E."/>
            <person name="Venter J.C."/>
            <person name="Vicario S."/>
            <person name="Vieira F.G."/>
            <person name="Vilella A.J."/>
            <person name="Villasante A."/>
            <person name="Walenz B."/>
            <person name="Wang J."/>
            <person name="Wasserman M."/>
            <person name="Watts T."/>
            <person name="Wilson D."/>
            <person name="Wilson R.K."/>
            <person name="Wing R.A."/>
            <person name="Wolfner M.F."/>
            <person name="Wong A."/>
            <person name="Wong G.K."/>
            <person name="Wu C.I."/>
            <person name="Wu G."/>
            <person name="Yamamoto D."/>
            <person name="Yang H.P."/>
            <person name="Yang S.P."/>
            <person name="Yorke J.A."/>
            <person name="Yoshida K."/>
            <person name="Zdobnov E."/>
            <person name="Zhang P."/>
            <person name="Zhang Y."/>
            <person name="Zimin A.V."/>
            <person name="Baldwin J."/>
            <person name="Abdouelleil A."/>
            <person name="Abdulkadir J."/>
            <person name="Abebe A."/>
            <person name="Abera B."/>
            <person name="Abreu J."/>
            <person name="Acer S.C."/>
            <person name="Aftuck L."/>
            <person name="Alexander A."/>
            <person name="An P."/>
            <person name="Anderson E."/>
            <person name="Anderson S."/>
            <person name="Arachi H."/>
            <person name="Azer M."/>
            <person name="Bachantsang P."/>
            <person name="Barry A."/>
            <person name="Bayul T."/>
            <person name="Berlin A."/>
            <person name="Bessette D."/>
            <person name="Bloom T."/>
            <person name="Blye J."/>
            <person name="Boguslavskiy L."/>
            <person name="Bonnet C."/>
            <person name="Boukhgalter B."/>
            <person name="Bourzgui I."/>
            <person name="Brown A."/>
            <person name="Cahill P."/>
            <person name="Channer S."/>
            <person name="Cheshatsang Y."/>
            <person name="Chuda L."/>
            <person name="Citroen M."/>
            <person name="Collymore A."/>
            <person name="Cooke P."/>
            <person name="Costello M."/>
            <person name="D'Aco K."/>
            <person name="Daza R."/>
            <person name="De Haan G."/>
            <person name="DeGray S."/>
            <person name="DeMaso C."/>
            <person name="Dhargay N."/>
            <person name="Dooley K."/>
            <person name="Dooley E."/>
            <person name="Doricent M."/>
            <person name="Dorje P."/>
            <person name="Dorjee K."/>
            <person name="Dupes A."/>
            <person name="Elong R."/>
            <person name="Falk J."/>
            <person name="Farina A."/>
            <person name="Faro S."/>
            <person name="Ferguson D."/>
            <person name="Fisher S."/>
            <person name="Foley C.D."/>
            <person name="Franke A."/>
            <person name="Friedrich D."/>
            <person name="Gadbois L."/>
            <person name="Gearin G."/>
            <person name="Gearin C.R."/>
            <person name="Giannoukos G."/>
            <person name="Goode T."/>
            <person name="Graham J."/>
            <person name="Grandbois E."/>
            <person name="Grewal S."/>
            <person name="Gyaltsen K."/>
            <person name="Hafez N."/>
            <person name="Hagos B."/>
            <person name="Hall J."/>
            <person name="Henson C."/>
            <person name="Hollinger A."/>
            <person name="Honan T."/>
            <person name="Huard M.D."/>
            <person name="Hughes L."/>
            <person name="Hurhula B."/>
            <person name="Husby M.E."/>
            <person name="Kamat A."/>
            <person name="Kanga B."/>
            <person name="Kashin S."/>
            <person name="Khazanovich D."/>
            <person name="Kisner P."/>
            <person name="Lance K."/>
            <person name="Lara M."/>
            <person name="Lee W."/>
            <person name="Lennon N."/>
            <person name="Letendre F."/>
            <person name="LeVine R."/>
            <person name="Lipovsky A."/>
            <person name="Liu X."/>
            <person name="Liu J."/>
            <person name="Liu S."/>
            <person name="Lokyitsang T."/>
            <person name="Lokyitsang Y."/>
            <person name="Lubonja R."/>
            <person name="Lui A."/>
            <person name="MacDonald P."/>
            <person name="Magnisalis V."/>
            <person name="Maru K."/>
            <person name="Matthews C."/>
            <person name="McCusker W."/>
            <person name="McDonough S."/>
            <person name="Mehta T."/>
            <person name="Meldrim J."/>
            <person name="Meneus L."/>
            <person name="Mihai O."/>
            <person name="Mihalev A."/>
            <person name="Mihova T."/>
            <person name="Mittelman R."/>
            <person name="Mlenga V."/>
            <person name="Montmayeur A."/>
            <person name="Mulrain L."/>
            <person name="Navidi A."/>
            <person name="Naylor J."/>
            <person name="Negash T."/>
            <person name="Nguyen T."/>
            <person name="Nguyen N."/>
            <person name="Nicol R."/>
            <person name="Norbu C."/>
            <person name="Norbu N."/>
            <person name="Novod N."/>
            <person name="O'Neill B."/>
            <person name="Osman S."/>
            <person name="Markiewicz E."/>
            <person name="Oyono O.L."/>
            <person name="Patti C."/>
            <person name="Phunkhang P."/>
            <person name="Pierre F."/>
            <person name="Priest M."/>
            <person name="Raghuraman S."/>
            <person name="Rege F."/>
            <person name="Reyes R."/>
            <person name="Rise C."/>
            <person name="Rogov P."/>
            <person name="Ross K."/>
            <person name="Ryan E."/>
            <person name="Settipalli S."/>
            <person name="Shea T."/>
            <person name="Sherpa N."/>
            <person name="Shi L."/>
            <person name="Shih D."/>
            <person name="Sparrow T."/>
            <person name="Spaulding J."/>
            <person name="Stalker J."/>
            <person name="Stange-Thomann N."/>
            <person name="Stavropoulos S."/>
            <person name="Stone C."/>
            <person name="Strader C."/>
            <person name="Tesfaye S."/>
            <person name="Thomson T."/>
            <person name="Thoulutsang Y."/>
            <person name="Thoulutsang D."/>
            <person name="Topham K."/>
            <person name="Topping I."/>
            <person name="Tsamla T."/>
            <person name="Vassiliev H."/>
            <person name="Vo A."/>
            <person name="Wangchuk T."/>
            <person name="Wangdi T."/>
            <person name="Weiand M."/>
            <person name="Wilkinson J."/>
            <person name="Wilson A."/>
            <person name="Yadav S."/>
            <person name="Young G."/>
            <person name="Yu Q."/>
            <person name="Zembek L."/>
            <person name="Zhong D."/>
            <person name="Zimmer A."/>
            <person name="Zwirko Z."/>
            <person name="Jaffe D.B."/>
            <person name="Alvarez P."/>
            <person name="Brockman W."/>
            <person name="Butler J."/>
            <person name="Chin C."/>
            <person name="Gnerre S."/>
            <person name="Grabherr M."/>
            <person name="Kleber M."/>
            <person name="Mauceli E."/>
            <person name="MacCallum I."/>
        </authorList>
    </citation>
    <scope>NUCLEOTIDE SEQUENCE [LARGE SCALE GENOMIC DNA]</scope>
    <source>
        <strain evidence="16">Tucson 15010-1051.87</strain>
    </source>
</reference>
<dbReference type="Pfam" id="PF02866">
    <property type="entry name" value="Ldh_1_C"/>
    <property type="match status" value="1"/>
</dbReference>
<dbReference type="Proteomes" id="UP000008792">
    <property type="component" value="Unassembled WGS sequence"/>
</dbReference>
<dbReference type="InterPro" id="IPR036291">
    <property type="entry name" value="NAD(P)-bd_dom_sf"/>
</dbReference>
<name>B4LPS5_DROVI</name>
<evidence type="ECO:0000259" key="14">
    <source>
        <dbReference type="Pfam" id="PF02866"/>
    </source>
</evidence>
<dbReference type="FunCoup" id="B4LPS5">
    <property type="interactions" value="181"/>
</dbReference>
<dbReference type="KEGG" id="dvi:6627042"/>
<comment type="catalytic activity">
    <reaction evidence="8">
        <text>(S)-malate + NAD(+) = oxaloacetate + NADH + H(+)</text>
        <dbReference type="Rhea" id="RHEA:21432"/>
        <dbReference type="ChEBI" id="CHEBI:15378"/>
        <dbReference type="ChEBI" id="CHEBI:15589"/>
        <dbReference type="ChEBI" id="CHEBI:16452"/>
        <dbReference type="ChEBI" id="CHEBI:57540"/>
        <dbReference type="ChEBI" id="CHEBI:57945"/>
        <dbReference type="EC" id="1.1.1.37"/>
    </reaction>
</comment>
<dbReference type="Gene3D" id="3.40.50.720">
    <property type="entry name" value="NAD(P)-binding Rossmann-like Domain"/>
    <property type="match status" value="1"/>
</dbReference>
<keyword evidence="6 12" id="KW-0560">Oxidoreductase</keyword>
<dbReference type="InterPro" id="IPR001236">
    <property type="entry name" value="Lactate/malate_DH_N"/>
</dbReference>
<feature type="binding site" evidence="10">
    <location>
        <position position="186"/>
    </location>
    <ligand>
        <name>substrate</name>
    </ligand>
</feature>